<keyword evidence="8" id="KW-1185">Reference proteome</keyword>
<reference evidence="7" key="1">
    <citation type="submission" date="2021-02" db="EMBL/GenBank/DDBJ databases">
        <authorList>
            <person name="Nieuwenhuis M."/>
            <person name="Van De Peppel L.J.J."/>
        </authorList>
    </citation>
    <scope>NUCLEOTIDE SEQUENCE</scope>
    <source>
        <strain evidence="7">D49</strain>
    </source>
</reference>
<evidence type="ECO:0000313" key="7">
    <source>
        <dbReference type="EMBL" id="KAG5652547.1"/>
    </source>
</evidence>
<dbReference type="PANTHER" id="PTHR10908:SF0">
    <property type="entry name" value="SEROTONIN N-ACETYLTRANSFERASE"/>
    <property type="match status" value="1"/>
</dbReference>
<dbReference type="InterPro" id="IPR000182">
    <property type="entry name" value="GNAT_dom"/>
</dbReference>
<dbReference type="AlphaFoldDB" id="A0A9P7GKY7"/>
<keyword evidence="5" id="KW-0012">Acyltransferase</keyword>
<evidence type="ECO:0000259" key="6">
    <source>
        <dbReference type="PROSITE" id="PS51186"/>
    </source>
</evidence>
<evidence type="ECO:0000256" key="1">
    <source>
        <dbReference type="ARBA" id="ARBA00022448"/>
    </source>
</evidence>
<dbReference type="SUPFAM" id="SSF51316">
    <property type="entry name" value="Mss4-like"/>
    <property type="match status" value="1"/>
</dbReference>
<accession>A0A9P7GKY7</accession>
<dbReference type="InterPro" id="IPR007515">
    <property type="entry name" value="Mss4"/>
</dbReference>
<dbReference type="GO" id="GO:0004059">
    <property type="term" value="F:aralkylamine N-acetyltransferase activity"/>
    <property type="evidence" value="ECO:0007669"/>
    <property type="project" value="TreeGrafter"/>
</dbReference>
<keyword evidence="3" id="KW-0808">Transferase</keyword>
<dbReference type="Proteomes" id="UP000717328">
    <property type="component" value="Unassembled WGS sequence"/>
</dbReference>
<evidence type="ECO:0000256" key="3">
    <source>
        <dbReference type="ARBA" id="ARBA00022679"/>
    </source>
</evidence>
<evidence type="ECO:0000256" key="2">
    <source>
        <dbReference type="ARBA" id="ARBA00022658"/>
    </source>
</evidence>
<evidence type="ECO:0000256" key="4">
    <source>
        <dbReference type="ARBA" id="ARBA00022927"/>
    </source>
</evidence>
<dbReference type="SUPFAM" id="SSF55729">
    <property type="entry name" value="Acyl-CoA N-acyltransferases (Nat)"/>
    <property type="match status" value="1"/>
</dbReference>
<feature type="domain" description="N-acetyltransferase" evidence="6">
    <location>
        <begin position="6"/>
        <end position="172"/>
    </location>
</feature>
<dbReference type="Pfam" id="PF04421">
    <property type="entry name" value="Mss4"/>
    <property type="match status" value="1"/>
</dbReference>
<dbReference type="EMBL" id="JABCKI010000117">
    <property type="protein sequence ID" value="KAG5652547.1"/>
    <property type="molecule type" value="Genomic_DNA"/>
</dbReference>
<protein>
    <recommendedName>
        <fullName evidence="6">N-acetyltransferase domain-containing protein</fullName>
    </recommendedName>
</protein>
<dbReference type="GO" id="GO:0007264">
    <property type="term" value="P:small GTPase-mediated signal transduction"/>
    <property type="evidence" value="ECO:0007669"/>
    <property type="project" value="InterPro"/>
</dbReference>
<comment type="caution">
    <text evidence="7">The sequence shown here is derived from an EMBL/GenBank/DDBJ whole genome shotgun (WGS) entry which is preliminary data.</text>
</comment>
<organism evidence="7 8">
    <name type="scientific">Sphagnurus paluster</name>
    <dbReference type="NCBI Taxonomy" id="117069"/>
    <lineage>
        <taxon>Eukaryota</taxon>
        <taxon>Fungi</taxon>
        <taxon>Dikarya</taxon>
        <taxon>Basidiomycota</taxon>
        <taxon>Agaricomycotina</taxon>
        <taxon>Agaricomycetes</taxon>
        <taxon>Agaricomycetidae</taxon>
        <taxon>Agaricales</taxon>
        <taxon>Tricholomatineae</taxon>
        <taxon>Lyophyllaceae</taxon>
        <taxon>Sphagnurus</taxon>
    </lineage>
</organism>
<dbReference type="InterPro" id="IPR016181">
    <property type="entry name" value="Acyl_CoA_acyltransferase"/>
</dbReference>
<keyword evidence="4" id="KW-0653">Protein transport</keyword>
<sequence length="349" mass="38686">MAELNIIYDWLSPEDIFAALEIEQQGYPIDEAASLESFQYRQKNAGDLFLGAYIARTDGRDLVGYICSTLSPSETLTHESMSTHVPNSASVCIHSVCVSRNQRRKKIGLHLLKEYITRLEAAHRDGRPYQRILLIAHENLRGFYEKADFEWLGKSSVVHGSLPWYEMRKILGTTQISPTNAEQQQQLPPGLWAALQGSSSKARPIGRSFATFSGGALDLVVPHSKKAGTSVNKYDLLCPRENCGSVILKSGIGEWVERAGYGQMDPEGLPVQSILSALPSPPETCQWWLVTPSPMEFENIGFSRPVQQNPTGPKLKLLACAECDLGPLGWSEEGGLEFWVACARVSYRT</sequence>
<dbReference type="CDD" id="cd04301">
    <property type="entry name" value="NAT_SF"/>
    <property type="match status" value="1"/>
</dbReference>
<dbReference type="PROSITE" id="PS51186">
    <property type="entry name" value="GNAT"/>
    <property type="match status" value="1"/>
</dbReference>
<dbReference type="Gene3D" id="3.40.630.30">
    <property type="match status" value="1"/>
</dbReference>
<dbReference type="PANTHER" id="PTHR10908">
    <property type="entry name" value="SEROTONIN N-ACETYLTRANSFERASE"/>
    <property type="match status" value="1"/>
</dbReference>
<evidence type="ECO:0000313" key="8">
    <source>
        <dbReference type="Proteomes" id="UP000717328"/>
    </source>
</evidence>
<dbReference type="InterPro" id="IPR011057">
    <property type="entry name" value="Mss4-like_sf"/>
</dbReference>
<dbReference type="Gene3D" id="2.170.150.10">
    <property type="entry name" value="Metal Binding Protein, Guanine Nucleotide Exchange Factor, Chain A"/>
    <property type="match status" value="1"/>
</dbReference>
<dbReference type="Pfam" id="PF13673">
    <property type="entry name" value="Acetyltransf_10"/>
    <property type="match status" value="1"/>
</dbReference>
<dbReference type="GO" id="GO:0005085">
    <property type="term" value="F:guanyl-nucleotide exchange factor activity"/>
    <property type="evidence" value="ECO:0007669"/>
    <property type="project" value="UniProtKB-KW"/>
</dbReference>
<gene>
    <name evidence="7" type="ORF">H0H81_004608</name>
</gene>
<dbReference type="PROSITE" id="PS51796">
    <property type="entry name" value="MSS4"/>
    <property type="match status" value="1"/>
</dbReference>
<name>A0A9P7GKY7_9AGAR</name>
<dbReference type="InterPro" id="IPR051635">
    <property type="entry name" value="SNAT-like"/>
</dbReference>
<dbReference type="GO" id="GO:0005737">
    <property type="term" value="C:cytoplasm"/>
    <property type="evidence" value="ECO:0007669"/>
    <property type="project" value="TreeGrafter"/>
</dbReference>
<proteinExistence type="predicted"/>
<dbReference type="GO" id="GO:0015031">
    <property type="term" value="P:protein transport"/>
    <property type="evidence" value="ECO:0007669"/>
    <property type="project" value="UniProtKB-KW"/>
</dbReference>
<keyword evidence="2" id="KW-0344">Guanine-nucleotide releasing factor</keyword>
<reference evidence="7" key="2">
    <citation type="submission" date="2021-10" db="EMBL/GenBank/DDBJ databases">
        <title>Phylogenomics reveals ancestral predisposition of the termite-cultivated fungus Termitomyces towards a domesticated lifestyle.</title>
        <authorList>
            <person name="Auxier B."/>
            <person name="Grum-Grzhimaylo A."/>
            <person name="Cardenas M.E."/>
            <person name="Lodge J.D."/>
            <person name="Laessoe T."/>
            <person name="Pedersen O."/>
            <person name="Smith M.E."/>
            <person name="Kuyper T.W."/>
            <person name="Franco-Molano E.A."/>
            <person name="Baroni T.J."/>
            <person name="Aanen D.K."/>
        </authorList>
    </citation>
    <scope>NUCLEOTIDE SEQUENCE</scope>
    <source>
        <strain evidence="7">D49</strain>
    </source>
</reference>
<dbReference type="InterPro" id="IPR011323">
    <property type="entry name" value="Mss4/transl-control_tumour"/>
</dbReference>
<evidence type="ECO:0000256" key="5">
    <source>
        <dbReference type="ARBA" id="ARBA00023315"/>
    </source>
</evidence>
<keyword evidence="1" id="KW-0813">Transport</keyword>
<dbReference type="OrthoDB" id="30840at2759"/>